<gene>
    <name evidence="1" type="ORF">RRG08_052992</name>
</gene>
<accession>A0AAE1E0M8</accession>
<dbReference type="EMBL" id="JAWDGP010001636">
    <property type="protein sequence ID" value="KAK3789692.1"/>
    <property type="molecule type" value="Genomic_DNA"/>
</dbReference>
<evidence type="ECO:0000313" key="2">
    <source>
        <dbReference type="Proteomes" id="UP001283361"/>
    </source>
</evidence>
<dbReference type="Proteomes" id="UP001283361">
    <property type="component" value="Unassembled WGS sequence"/>
</dbReference>
<evidence type="ECO:0000313" key="1">
    <source>
        <dbReference type="EMBL" id="KAK3789692.1"/>
    </source>
</evidence>
<reference evidence="1" key="1">
    <citation type="journal article" date="2023" name="G3 (Bethesda)">
        <title>A reference genome for the long-term kleptoplast-retaining sea slug Elysia crispata morphotype clarki.</title>
        <authorList>
            <person name="Eastman K.E."/>
            <person name="Pendleton A.L."/>
            <person name="Shaikh M.A."/>
            <person name="Suttiyut T."/>
            <person name="Ogas R."/>
            <person name="Tomko P."/>
            <person name="Gavelis G."/>
            <person name="Widhalm J.R."/>
            <person name="Wisecaver J.H."/>
        </authorList>
    </citation>
    <scope>NUCLEOTIDE SEQUENCE</scope>
    <source>
        <strain evidence="1">ECLA1</strain>
    </source>
</reference>
<keyword evidence="2" id="KW-1185">Reference proteome</keyword>
<name>A0AAE1E0M8_9GAST</name>
<protein>
    <submittedName>
        <fullName evidence="1">Uncharacterized protein</fullName>
    </submittedName>
</protein>
<sequence>MSSLGLQETIRPTLTTPLNTCLSRRYETDVCAVTRKLYVKLSVTRDYPSDLNHTTKHLSLKKIRHVPSRGSYVSSLGLQETIRPTLTTPLNSCLSRRYEIDVCAVTGKLYVKLRATRDYPSDLNYTTKHLSLKKIRDVPSRGSYMSSLGLQETIRPTLTTPQNTCLSRRYEMCRHEDTRCAVTGKLYIKLRATRDYPSDLNYTTKLLSLKEIEIDVCAVTGKLYVKLRATRDYPSDLNYTTKHLSLKKIRDVPSRGSYMSSLGLQETIRPTLTTPLNTCLSRRYEIDVCAVTGKLYVKLRATRDYPSDLNHTTKHLSLKNIRDRRMCRHGEVICQA</sequence>
<organism evidence="1 2">
    <name type="scientific">Elysia crispata</name>
    <name type="common">lettuce slug</name>
    <dbReference type="NCBI Taxonomy" id="231223"/>
    <lineage>
        <taxon>Eukaryota</taxon>
        <taxon>Metazoa</taxon>
        <taxon>Spiralia</taxon>
        <taxon>Lophotrochozoa</taxon>
        <taxon>Mollusca</taxon>
        <taxon>Gastropoda</taxon>
        <taxon>Heterobranchia</taxon>
        <taxon>Euthyneura</taxon>
        <taxon>Panpulmonata</taxon>
        <taxon>Sacoglossa</taxon>
        <taxon>Placobranchoidea</taxon>
        <taxon>Plakobranchidae</taxon>
        <taxon>Elysia</taxon>
    </lineage>
</organism>
<comment type="caution">
    <text evidence="1">The sequence shown here is derived from an EMBL/GenBank/DDBJ whole genome shotgun (WGS) entry which is preliminary data.</text>
</comment>
<dbReference type="AlphaFoldDB" id="A0AAE1E0M8"/>
<proteinExistence type="predicted"/>